<reference evidence="5 6" key="1">
    <citation type="submission" date="2019-01" db="EMBL/GenBank/DDBJ databases">
        <authorList>
            <person name="Sayadi A."/>
        </authorList>
    </citation>
    <scope>NUCLEOTIDE SEQUENCE [LARGE SCALE GENOMIC DNA]</scope>
</reference>
<feature type="signal peptide" evidence="4">
    <location>
        <begin position="1"/>
        <end position="20"/>
    </location>
</feature>
<dbReference type="EMBL" id="CAACVG010006347">
    <property type="protein sequence ID" value="VEN40125.1"/>
    <property type="molecule type" value="Genomic_DNA"/>
</dbReference>
<protein>
    <submittedName>
        <fullName evidence="5">Uncharacterized protein</fullName>
    </submittedName>
</protein>
<dbReference type="SMART" id="SM00369">
    <property type="entry name" value="LRR_TYP"/>
    <property type="match status" value="7"/>
</dbReference>
<accession>A0A653BWV7</accession>
<evidence type="ECO:0000256" key="4">
    <source>
        <dbReference type="SAM" id="SignalP"/>
    </source>
</evidence>
<dbReference type="InterPro" id="IPR032675">
    <property type="entry name" value="LRR_dom_sf"/>
</dbReference>
<dbReference type="PANTHER" id="PTHR24366:SF96">
    <property type="entry name" value="LEUCINE RICH REPEAT CONTAINING 53"/>
    <property type="match status" value="1"/>
</dbReference>
<keyword evidence="2" id="KW-0677">Repeat</keyword>
<organism evidence="5 6">
    <name type="scientific">Callosobruchus maculatus</name>
    <name type="common">Southern cowpea weevil</name>
    <name type="synonym">Pulse bruchid</name>
    <dbReference type="NCBI Taxonomy" id="64391"/>
    <lineage>
        <taxon>Eukaryota</taxon>
        <taxon>Metazoa</taxon>
        <taxon>Ecdysozoa</taxon>
        <taxon>Arthropoda</taxon>
        <taxon>Hexapoda</taxon>
        <taxon>Insecta</taxon>
        <taxon>Pterygota</taxon>
        <taxon>Neoptera</taxon>
        <taxon>Endopterygota</taxon>
        <taxon>Coleoptera</taxon>
        <taxon>Polyphaga</taxon>
        <taxon>Cucujiformia</taxon>
        <taxon>Chrysomeloidea</taxon>
        <taxon>Chrysomelidae</taxon>
        <taxon>Bruchinae</taxon>
        <taxon>Bruchini</taxon>
        <taxon>Callosobruchus</taxon>
    </lineage>
</organism>
<keyword evidence="3" id="KW-1133">Transmembrane helix</keyword>
<dbReference type="PANTHER" id="PTHR24366">
    <property type="entry name" value="IG(IMMUNOGLOBULIN) AND LRR(LEUCINE RICH REPEAT) DOMAINS"/>
    <property type="match status" value="1"/>
</dbReference>
<dbReference type="SUPFAM" id="SSF52058">
    <property type="entry name" value="L domain-like"/>
    <property type="match status" value="1"/>
</dbReference>
<dbReference type="OrthoDB" id="6765403at2759"/>
<dbReference type="SMART" id="SM00365">
    <property type="entry name" value="LRR_SD22"/>
    <property type="match status" value="5"/>
</dbReference>
<dbReference type="SMART" id="SM00364">
    <property type="entry name" value="LRR_BAC"/>
    <property type="match status" value="6"/>
</dbReference>
<dbReference type="Gene3D" id="3.80.10.10">
    <property type="entry name" value="Ribonuclease Inhibitor"/>
    <property type="match status" value="3"/>
</dbReference>
<evidence type="ECO:0000256" key="2">
    <source>
        <dbReference type="ARBA" id="ARBA00022737"/>
    </source>
</evidence>
<dbReference type="Proteomes" id="UP000410492">
    <property type="component" value="Unassembled WGS sequence"/>
</dbReference>
<keyword evidence="3" id="KW-0812">Transmembrane</keyword>
<evidence type="ECO:0000313" key="6">
    <source>
        <dbReference type="Proteomes" id="UP000410492"/>
    </source>
</evidence>
<dbReference type="InterPro" id="IPR001611">
    <property type="entry name" value="Leu-rich_rpt"/>
</dbReference>
<keyword evidence="1" id="KW-0433">Leucine-rich repeat</keyword>
<dbReference type="InterPro" id="IPR003591">
    <property type="entry name" value="Leu-rich_rpt_typical-subtyp"/>
</dbReference>
<dbReference type="PRINTS" id="PR00019">
    <property type="entry name" value="LEURICHRPT"/>
</dbReference>
<feature type="transmembrane region" description="Helical" evidence="3">
    <location>
        <begin position="727"/>
        <end position="750"/>
    </location>
</feature>
<keyword evidence="4" id="KW-0732">Signal</keyword>
<feature type="chain" id="PRO_5025020810" evidence="4">
    <location>
        <begin position="21"/>
        <end position="778"/>
    </location>
</feature>
<gene>
    <name evidence="5" type="ORF">CALMAC_LOCUS4404</name>
</gene>
<dbReference type="AlphaFoldDB" id="A0A653BWV7"/>
<evidence type="ECO:0000256" key="1">
    <source>
        <dbReference type="ARBA" id="ARBA00022614"/>
    </source>
</evidence>
<dbReference type="Pfam" id="PF13855">
    <property type="entry name" value="LRR_8"/>
    <property type="match status" value="2"/>
</dbReference>
<dbReference type="PROSITE" id="PS51450">
    <property type="entry name" value="LRR"/>
    <property type="match status" value="3"/>
</dbReference>
<keyword evidence="3" id="KW-0472">Membrane</keyword>
<name>A0A653BWV7_CALMS</name>
<evidence type="ECO:0000313" key="5">
    <source>
        <dbReference type="EMBL" id="VEN40125.1"/>
    </source>
</evidence>
<proteinExistence type="predicted"/>
<sequence>MTFRTALLVLLLVEVPYSLSFHVSCNAPDLPEPDIIIQRHDEFHQEYEDEYPNPEPEVERQDPCKSVSTVRVVCPYAFYATTDGYSLSNTVCPNDRFAFYFDNFTHIEENGWRGYGGVKNITVLRGSSFKANFKISELHLDNFSIVKITPGAFNYQSTIDSIFLRANNLSMITVGIFNSLTHLHTLDLSENQIENISEDAFSSVPLTKLLLSRNKLTSVPDVLFDIRNLDVSYNRLEQISLLRKFETRILDLSNNNIKYFNSTCFPMLEELYLASNKLEQIELNISKIRKLDVSNNGISSYPENSESLVWLNLGGNEISVLPNKSVHGDALIHLYLYLNYLTYIPSIFFKELISLETLDLSGNKLSSFKFGTFDNLLSLTYLNISHNNFKTLPIYTLHALKNLQYIYFSDNEITDFNVEDLFKHLPHLRKVDFKGNMLSCQNLLNVVHKLKDHLVDFQRGNFTEGDNIYGIKCTSTFTGTNMTLPSTFYEDLRNSSFARYLESLSRVPLSQNQQILDRLLDMDKKQNEVLDKIVTRLNLSGEDQGTFQKILLRNLSLGNEDFAKELREIVNKTQLTSGTYKELLTRYADASNVMKNISLDILEADKEQNELLNRLISEQSNKGDTSKTISYPSNNFTTMEKFISILNNTDRKQNEVIKVYSSLGSDVKKALEALEKSQVSLGHFIEGLLRNNQIENNSFLVFPDNTEKTEALHAYSEKNDSDGKQPVFIFIALLLTTMTILMFSLLYIVFYRVKYIVNNKPDVEMNQLIESKSDIVSN</sequence>
<keyword evidence="6" id="KW-1185">Reference proteome</keyword>
<evidence type="ECO:0000256" key="3">
    <source>
        <dbReference type="SAM" id="Phobius"/>
    </source>
</evidence>